<dbReference type="EMBL" id="CP129013">
    <property type="protein sequence ID" value="WLR43411.1"/>
    <property type="molecule type" value="Genomic_DNA"/>
</dbReference>
<dbReference type="RefSeq" id="WP_226539516.1">
    <property type="nucleotide sequence ID" value="NZ_CP129013.1"/>
</dbReference>
<dbReference type="Proteomes" id="UP001197974">
    <property type="component" value="Chromosome"/>
</dbReference>
<keyword evidence="2" id="KW-1185">Reference proteome</keyword>
<sequence>MFELGIGDSFYYWWSFIQKLKNNFTIMLYHRAEYGTNLREYGFEAAASSLNEAKLIEEQLSSSAYT</sequence>
<reference evidence="1 2" key="1">
    <citation type="submission" date="2023-06" db="EMBL/GenBank/DDBJ databases">
        <title>Five Gram-positive bacteria isolated from mangrove sediments in Shenzhen, Guangdong, China.</title>
        <authorList>
            <person name="Yu S."/>
            <person name="Zheng W."/>
            <person name="Huang Y."/>
        </authorList>
    </citation>
    <scope>NUCLEOTIDE SEQUENCE [LARGE SCALE GENOMIC DNA]</scope>
    <source>
        <strain evidence="1 2">SaN35-3</strain>
    </source>
</reference>
<organism evidence="1 2">
    <name type="scientific">Bacillus carboniphilus</name>
    <dbReference type="NCBI Taxonomy" id="86663"/>
    <lineage>
        <taxon>Bacteria</taxon>
        <taxon>Bacillati</taxon>
        <taxon>Bacillota</taxon>
        <taxon>Bacilli</taxon>
        <taxon>Bacillales</taxon>
        <taxon>Bacillaceae</taxon>
        <taxon>Bacillus</taxon>
    </lineage>
</organism>
<evidence type="ECO:0000313" key="2">
    <source>
        <dbReference type="Proteomes" id="UP001197974"/>
    </source>
</evidence>
<evidence type="ECO:0008006" key="3">
    <source>
        <dbReference type="Google" id="ProtNLM"/>
    </source>
</evidence>
<accession>A0ABY9K0J2</accession>
<name>A0ABY9K0J2_9BACI</name>
<evidence type="ECO:0000313" key="1">
    <source>
        <dbReference type="EMBL" id="WLR43411.1"/>
    </source>
</evidence>
<gene>
    <name evidence="1" type="ORF">LC087_04330</name>
</gene>
<proteinExistence type="predicted"/>
<protein>
    <recommendedName>
        <fullName evidence="3">HEPN domain-containing protein</fullName>
    </recommendedName>
</protein>